<gene>
    <name evidence="1" type="ORF">JHL16_22570</name>
</gene>
<sequence>MALHKDDLALLLKMDRRRFMAAMAAASGTLALSGLPAHADTTVNWLGWQGYDEPVKLGSFLKDNGIALATTYINTNEEIITRLQAGGVGQIDFITIYYGHIPILIAADLIEPIDESKVSGIADIFPEFLNVDTIRKDGKLYAVPFSWGTLSMVYDPAATAKPASWKDALKDDVKGKVAMVDDMTGLLATWAPIVTGTKTATRLTMDELKKTIDFLITIKKNHARTFSASYGEAVDLFARGEVVTSAIGWDAMVGFAAAKNKVLDFVVPDEGAMVFMDTLAIPKGAPNRDLAYKLLGQSISPEGQKQIADALTQAIITKAALPLVDEKNKKIYQYDNLPKLFEKARFYPFWPIEAEGDFVTHAQVMEEYQRFLKA</sequence>
<evidence type="ECO:0000313" key="2">
    <source>
        <dbReference type="Proteomes" id="UP000616151"/>
    </source>
</evidence>
<dbReference type="EMBL" id="JAENHL010000007">
    <property type="protein sequence ID" value="MBK1869162.1"/>
    <property type="molecule type" value="Genomic_DNA"/>
</dbReference>
<protein>
    <submittedName>
        <fullName evidence="1">Extracellular solute-binding protein</fullName>
    </submittedName>
</protein>
<accession>A0ACC5R984</accession>
<organism evidence="1 2">
    <name type="scientific">Taklimakanibacter albus</name>
    <dbReference type="NCBI Taxonomy" id="2800327"/>
    <lineage>
        <taxon>Bacteria</taxon>
        <taxon>Pseudomonadati</taxon>
        <taxon>Pseudomonadota</taxon>
        <taxon>Alphaproteobacteria</taxon>
        <taxon>Hyphomicrobiales</taxon>
        <taxon>Aestuariivirgaceae</taxon>
        <taxon>Taklimakanibacter</taxon>
    </lineage>
</organism>
<proteinExistence type="predicted"/>
<reference evidence="1" key="1">
    <citation type="submission" date="2021-01" db="EMBL/GenBank/DDBJ databases">
        <authorList>
            <person name="Sun Q."/>
        </authorList>
    </citation>
    <scope>NUCLEOTIDE SEQUENCE</scope>
    <source>
        <strain evidence="1">YIM B02566</strain>
    </source>
</reference>
<comment type="caution">
    <text evidence="1">The sequence shown here is derived from an EMBL/GenBank/DDBJ whole genome shotgun (WGS) entry which is preliminary data.</text>
</comment>
<keyword evidence="2" id="KW-1185">Reference proteome</keyword>
<evidence type="ECO:0000313" key="1">
    <source>
        <dbReference type="EMBL" id="MBK1869162.1"/>
    </source>
</evidence>
<name>A0ACC5R984_9HYPH</name>
<dbReference type="Proteomes" id="UP000616151">
    <property type="component" value="Unassembled WGS sequence"/>
</dbReference>